<gene>
    <name evidence="3" type="ORF">MS3_00008287</name>
</gene>
<feature type="signal peptide" evidence="2">
    <location>
        <begin position="1"/>
        <end position="23"/>
    </location>
</feature>
<dbReference type="KEGG" id="shx:MS3_00008287"/>
<accession>A0A922LFC0</accession>
<organism evidence="3 4">
    <name type="scientific">Schistosoma haematobium</name>
    <name type="common">Blood fluke</name>
    <dbReference type="NCBI Taxonomy" id="6185"/>
    <lineage>
        <taxon>Eukaryota</taxon>
        <taxon>Metazoa</taxon>
        <taxon>Spiralia</taxon>
        <taxon>Lophotrochozoa</taxon>
        <taxon>Platyhelminthes</taxon>
        <taxon>Trematoda</taxon>
        <taxon>Digenea</taxon>
        <taxon>Strigeidida</taxon>
        <taxon>Schistosomatoidea</taxon>
        <taxon>Schistosomatidae</taxon>
        <taxon>Schistosoma</taxon>
    </lineage>
</organism>
<dbReference type="EMBL" id="AMPZ03000006">
    <property type="protein sequence ID" value="KAH9581034.1"/>
    <property type="molecule type" value="Genomic_DNA"/>
</dbReference>
<evidence type="ECO:0000313" key="3">
    <source>
        <dbReference type="EMBL" id="KAH9581034.1"/>
    </source>
</evidence>
<dbReference type="RefSeq" id="XP_051065243.1">
    <property type="nucleotide sequence ID" value="XM_051216650.1"/>
</dbReference>
<feature type="compositionally biased region" description="Basic and acidic residues" evidence="1">
    <location>
        <begin position="149"/>
        <end position="165"/>
    </location>
</feature>
<keyword evidence="4" id="KW-1185">Reference proteome</keyword>
<evidence type="ECO:0000313" key="4">
    <source>
        <dbReference type="Proteomes" id="UP000471633"/>
    </source>
</evidence>
<comment type="caution">
    <text evidence="3">The sequence shown here is derived from an EMBL/GenBank/DDBJ whole genome shotgun (WGS) entry which is preliminary data.</text>
</comment>
<reference evidence="3" key="2">
    <citation type="journal article" date="2019" name="Gigascience">
        <title>High-quality Schistosoma haematobium genome achieved by single-molecule and long-range sequencing.</title>
        <authorList>
            <person name="Stroehlein A.J."/>
            <person name="Korhonen P.K."/>
            <person name="Chong T.M."/>
            <person name="Lim Y.L."/>
            <person name="Chan K.G."/>
            <person name="Webster B."/>
            <person name="Rollinson D."/>
            <person name="Brindley P.J."/>
            <person name="Gasser R.B."/>
            <person name="Young N.D."/>
        </authorList>
    </citation>
    <scope>NUCLEOTIDE SEQUENCE</scope>
</reference>
<dbReference type="GeneID" id="75577794"/>
<dbReference type="Proteomes" id="UP000471633">
    <property type="component" value="Unassembled WGS sequence"/>
</dbReference>
<keyword evidence="2" id="KW-0732">Signal</keyword>
<reference evidence="3" key="4">
    <citation type="journal article" date="2022" name="PLoS Pathog.">
        <title>Chromosome-level genome of Schistosoma haematobium underpins genome-wide explorations of molecular variation.</title>
        <authorList>
            <person name="Stroehlein A.J."/>
            <person name="Korhonen P.K."/>
            <person name="Lee V.V."/>
            <person name="Ralph S.A."/>
            <person name="Mentink-Kane M."/>
            <person name="You H."/>
            <person name="McManus D.P."/>
            <person name="Tchuente L.T."/>
            <person name="Stothard J.R."/>
            <person name="Kaur P."/>
            <person name="Dudchenko O."/>
            <person name="Aiden E.L."/>
            <person name="Yang B."/>
            <person name="Yang H."/>
            <person name="Emery A.M."/>
            <person name="Webster B.L."/>
            <person name="Brindley P.J."/>
            <person name="Rollinson D."/>
            <person name="Chang B.C.H."/>
            <person name="Gasser R.B."/>
            <person name="Young N.D."/>
        </authorList>
    </citation>
    <scope>NUCLEOTIDE SEQUENCE</scope>
</reference>
<evidence type="ECO:0000256" key="1">
    <source>
        <dbReference type="SAM" id="MobiDB-lite"/>
    </source>
</evidence>
<dbReference type="CTD" id="75577794"/>
<reference evidence="3" key="3">
    <citation type="submission" date="2021-06" db="EMBL/GenBank/DDBJ databases">
        <title>Chromosome-level genome assembly for S. haematobium.</title>
        <authorList>
            <person name="Stroehlein A.J."/>
        </authorList>
    </citation>
    <scope>NUCLEOTIDE SEQUENCE</scope>
</reference>
<dbReference type="AlphaFoldDB" id="A0A922LFC0"/>
<protein>
    <submittedName>
        <fullName evidence="3">Uncharacterized protein</fullName>
    </submittedName>
</protein>
<sequence>MRYIEMLIMMFMAHITVIQLVDSSIYNIENNGNRGHFFDGVHNYRNIDDKIGDHLAQDTNEDNEYNYVYFDAIEKPEVNEDKLNNPDDAEGQINDLQVQNTHEDYVFNYVYDDAIEKPEKTEREINDLQVQNTHEDYEFNYVYDDAIEKPEVNEDKLNNPDDAGKKKGNNVNKIHEIIKGDGEIQN</sequence>
<reference evidence="3" key="1">
    <citation type="journal article" date="2012" name="Nat. Genet.">
        <title>Whole-genome sequence of Schistosoma haematobium.</title>
        <authorList>
            <person name="Young N.D."/>
            <person name="Jex A.R."/>
            <person name="Li B."/>
            <person name="Liu S."/>
            <person name="Yang L."/>
            <person name="Xiong Z."/>
            <person name="Li Y."/>
            <person name="Cantacessi C."/>
            <person name="Hall R.S."/>
            <person name="Xu X."/>
            <person name="Chen F."/>
            <person name="Wu X."/>
            <person name="Zerlotini A."/>
            <person name="Oliveira G."/>
            <person name="Hofmann A."/>
            <person name="Zhang G."/>
            <person name="Fang X."/>
            <person name="Kang Y."/>
            <person name="Campbell B.E."/>
            <person name="Loukas A."/>
            <person name="Ranganathan S."/>
            <person name="Rollinson D."/>
            <person name="Rinaldi G."/>
            <person name="Brindley P.J."/>
            <person name="Yang H."/>
            <person name="Wang J."/>
            <person name="Wang J."/>
            <person name="Gasser R.B."/>
        </authorList>
    </citation>
    <scope>NUCLEOTIDE SEQUENCE</scope>
</reference>
<proteinExistence type="predicted"/>
<feature type="chain" id="PRO_5037916158" evidence="2">
    <location>
        <begin position="24"/>
        <end position="186"/>
    </location>
</feature>
<name>A0A922LFC0_SCHHA</name>
<evidence type="ECO:0000256" key="2">
    <source>
        <dbReference type="SAM" id="SignalP"/>
    </source>
</evidence>
<feature type="region of interest" description="Disordered" evidence="1">
    <location>
        <begin position="149"/>
        <end position="172"/>
    </location>
</feature>